<evidence type="ECO:0000313" key="3">
    <source>
        <dbReference type="EMBL" id="VAW32029.1"/>
    </source>
</evidence>
<protein>
    <recommendedName>
        <fullName evidence="2">Lipid/polyisoprenoid-binding YceI-like domain-containing protein</fullName>
    </recommendedName>
</protein>
<feature type="transmembrane region" description="Helical" evidence="1">
    <location>
        <begin position="6"/>
        <end position="28"/>
    </location>
</feature>
<keyword evidence="1" id="KW-0472">Membrane</keyword>
<name>A0A3B0V576_9ZZZZ</name>
<organism evidence="3">
    <name type="scientific">hydrothermal vent metagenome</name>
    <dbReference type="NCBI Taxonomy" id="652676"/>
    <lineage>
        <taxon>unclassified sequences</taxon>
        <taxon>metagenomes</taxon>
        <taxon>ecological metagenomes</taxon>
    </lineage>
</organism>
<gene>
    <name evidence="3" type="ORF">MNBD_CHLOROFLEXI01-2706</name>
</gene>
<accession>A0A3B0V576</accession>
<keyword evidence="1" id="KW-1133">Transmembrane helix</keyword>
<dbReference type="Pfam" id="PF04264">
    <property type="entry name" value="YceI"/>
    <property type="match status" value="1"/>
</dbReference>
<dbReference type="InterPro" id="IPR036761">
    <property type="entry name" value="TTHA0802/YceI-like_sf"/>
</dbReference>
<dbReference type="AlphaFoldDB" id="A0A3B0V576"/>
<dbReference type="EMBL" id="UOEU01000313">
    <property type="protein sequence ID" value="VAW32029.1"/>
    <property type="molecule type" value="Genomic_DNA"/>
</dbReference>
<evidence type="ECO:0000259" key="2">
    <source>
        <dbReference type="Pfam" id="PF04264"/>
    </source>
</evidence>
<dbReference type="Gene3D" id="2.40.128.110">
    <property type="entry name" value="Lipid/polyisoprenoid-binding, YceI-like"/>
    <property type="match status" value="1"/>
</dbReference>
<proteinExistence type="predicted"/>
<keyword evidence="1" id="KW-0812">Transmembrane</keyword>
<dbReference type="InterPro" id="IPR007372">
    <property type="entry name" value="Lipid/polyisoprenoid-bd_YceI"/>
</dbReference>
<evidence type="ECO:0000256" key="1">
    <source>
        <dbReference type="SAM" id="Phobius"/>
    </source>
</evidence>
<reference evidence="3" key="1">
    <citation type="submission" date="2018-06" db="EMBL/GenBank/DDBJ databases">
        <authorList>
            <person name="Zhirakovskaya E."/>
        </authorList>
    </citation>
    <scope>NUCLEOTIDE SEQUENCE</scope>
</reference>
<feature type="domain" description="Lipid/polyisoprenoid-binding YceI-like" evidence="2">
    <location>
        <begin position="56"/>
        <end position="129"/>
    </location>
</feature>
<sequence>MKDKTLTGGIVIMIVGAIFIGAIWFLFLRKAPLPTTPITAVPINISGDSNDFTIFELVPTESEVTFVLNETLRGLPTTVIGSSSQVAGQIAVDFTNPANSQIGSIRINARTLLTNNEFRDNAIQNFILDT</sequence>
<dbReference type="SUPFAM" id="SSF101874">
    <property type="entry name" value="YceI-like"/>
    <property type="match status" value="1"/>
</dbReference>
<feature type="non-terminal residue" evidence="3">
    <location>
        <position position="130"/>
    </location>
</feature>